<dbReference type="FunFam" id="3.90.810.10:FF:000005">
    <property type="entry name" value="Non-specific serine/threonine protein kinase"/>
    <property type="match status" value="1"/>
</dbReference>
<dbReference type="PROSITE" id="PS00108">
    <property type="entry name" value="PROTEIN_KINASE_ST"/>
    <property type="match status" value="1"/>
</dbReference>
<dbReference type="InterPro" id="IPR017441">
    <property type="entry name" value="Protein_kinase_ATP_BS"/>
</dbReference>
<evidence type="ECO:0000256" key="2">
    <source>
        <dbReference type="ARBA" id="ARBA00004496"/>
    </source>
</evidence>
<dbReference type="Gene3D" id="1.10.510.10">
    <property type="entry name" value="Transferase(Phosphotransferase) domain 1"/>
    <property type="match status" value="1"/>
</dbReference>
<dbReference type="SMART" id="SM00220">
    <property type="entry name" value="S_TKc"/>
    <property type="match status" value="1"/>
</dbReference>
<dbReference type="GO" id="GO:0042995">
    <property type="term" value="C:cell projection"/>
    <property type="evidence" value="ECO:0007669"/>
    <property type="project" value="UniProtKB-SubCell"/>
</dbReference>
<evidence type="ECO:0000256" key="4">
    <source>
        <dbReference type="ARBA" id="ARBA00012513"/>
    </source>
</evidence>
<dbReference type="STRING" id="1220926.S2JKM1"/>
<dbReference type="GO" id="GO:0106310">
    <property type="term" value="F:protein serine kinase activity"/>
    <property type="evidence" value="ECO:0007669"/>
    <property type="project" value="RHEA"/>
</dbReference>
<dbReference type="InParanoid" id="S2JKM1"/>
<feature type="binding site" evidence="15">
    <location>
        <position position="328"/>
    </location>
    <ligand>
        <name>ATP</name>
        <dbReference type="ChEBI" id="CHEBI:30616"/>
    </ligand>
</feature>
<dbReference type="GO" id="GO:0016477">
    <property type="term" value="P:cell migration"/>
    <property type="evidence" value="ECO:0007669"/>
    <property type="project" value="UniProtKB-ARBA"/>
</dbReference>
<keyword evidence="10 19" id="KW-0418">Kinase</keyword>
<keyword evidence="12" id="KW-0966">Cell projection</keyword>
<dbReference type="VEuPathDB" id="FungiDB:HMPREF1544_02703"/>
<name>S2JKM1_MUCC1</name>
<dbReference type="OrthoDB" id="248923at2759"/>
<dbReference type="Pfam" id="PF00069">
    <property type="entry name" value="Pkinase"/>
    <property type="match status" value="1"/>
</dbReference>
<comment type="catalytic activity">
    <reaction evidence="13">
        <text>L-threonyl-[protein] + ATP = O-phospho-L-threonyl-[protein] + ADP + H(+)</text>
        <dbReference type="Rhea" id="RHEA:46608"/>
        <dbReference type="Rhea" id="RHEA-COMP:11060"/>
        <dbReference type="Rhea" id="RHEA-COMP:11605"/>
        <dbReference type="ChEBI" id="CHEBI:15378"/>
        <dbReference type="ChEBI" id="CHEBI:30013"/>
        <dbReference type="ChEBI" id="CHEBI:30616"/>
        <dbReference type="ChEBI" id="CHEBI:61977"/>
        <dbReference type="ChEBI" id="CHEBI:456216"/>
        <dbReference type="EC" id="2.7.11.1"/>
    </reaction>
</comment>
<evidence type="ECO:0000259" key="17">
    <source>
        <dbReference type="PROSITE" id="PS50011"/>
    </source>
</evidence>
<dbReference type="InterPro" id="IPR008271">
    <property type="entry name" value="Ser/Thr_kinase_AS"/>
</dbReference>
<dbReference type="eggNOG" id="KOG0578">
    <property type="taxonomic scope" value="Eukaryota"/>
</dbReference>
<dbReference type="Gene3D" id="3.30.200.20">
    <property type="entry name" value="Phosphorylase Kinase, domain 1"/>
    <property type="match status" value="1"/>
</dbReference>
<reference evidence="20" key="1">
    <citation type="submission" date="2013-05" db="EMBL/GenBank/DDBJ databases">
        <title>The Genome sequence of Mucor circinelloides f. circinelloides 1006PhL.</title>
        <authorList>
            <consortium name="The Broad Institute Genomics Platform"/>
            <person name="Cuomo C."/>
            <person name="Earl A."/>
            <person name="Findley K."/>
            <person name="Lee S.C."/>
            <person name="Walker B."/>
            <person name="Young S."/>
            <person name="Zeng Q."/>
            <person name="Gargeya S."/>
            <person name="Fitzgerald M."/>
            <person name="Haas B."/>
            <person name="Abouelleil A."/>
            <person name="Allen A.W."/>
            <person name="Alvarado L."/>
            <person name="Arachchi H.M."/>
            <person name="Berlin A.M."/>
            <person name="Chapman S.B."/>
            <person name="Gainer-Dewar J."/>
            <person name="Goldberg J."/>
            <person name="Griggs A."/>
            <person name="Gujja S."/>
            <person name="Hansen M."/>
            <person name="Howarth C."/>
            <person name="Imamovic A."/>
            <person name="Ireland A."/>
            <person name="Larimer J."/>
            <person name="McCowan C."/>
            <person name="Murphy C."/>
            <person name="Pearson M."/>
            <person name="Poon T.W."/>
            <person name="Priest M."/>
            <person name="Roberts A."/>
            <person name="Saif S."/>
            <person name="Shea T."/>
            <person name="Sisk P."/>
            <person name="Sykes S."/>
            <person name="Wortman J."/>
            <person name="Nusbaum C."/>
            <person name="Birren B."/>
        </authorList>
    </citation>
    <scope>NUCLEOTIDE SEQUENCE [LARGE SCALE GENOMIC DNA]</scope>
    <source>
        <strain evidence="20">1006PhL</strain>
    </source>
</reference>
<dbReference type="CDD" id="cd06614">
    <property type="entry name" value="STKc_PAK"/>
    <property type="match status" value="1"/>
</dbReference>
<evidence type="ECO:0000256" key="15">
    <source>
        <dbReference type="PROSITE-ProRule" id="PRU10141"/>
    </source>
</evidence>
<dbReference type="GO" id="GO:0005886">
    <property type="term" value="C:plasma membrane"/>
    <property type="evidence" value="ECO:0007669"/>
    <property type="project" value="UniProtKB-ARBA"/>
</dbReference>
<evidence type="ECO:0000256" key="10">
    <source>
        <dbReference type="ARBA" id="ARBA00022777"/>
    </source>
</evidence>
<keyword evidence="8" id="KW-0808">Transferase</keyword>
<dbReference type="GO" id="GO:0005524">
    <property type="term" value="F:ATP binding"/>
    <property type="evidence" value="ECO:0007669"/>
    <property type="project" value="UniProtKB-UniRule"/>
</dbReference>
<evidence type="ECO:0000256" key="13">
    <source>
        <dbReference type="ARBA" id="ARBA00047899"/>
    </source>
</evidence>
<dbReference type="PANTHER" id="PTHR45832">
    <property type="entry name" value="SERINE/THREONINE-PROTEIN KINASE SAMKA-RELATED-RELATED"/>
    <property type="match status" value="1"/>
</dbReference>
<protein>
    <recommendedName>
        <fullName evidence="4">non-specific serine/threonine protein kinase</fullName>
        <ecNumber evidence="4">2.7.11.1</ecNumber>
    </recommendedName>
</protein>
<comment type="catalytic activity">
    <reaction evidence="14">
        <text>L-seryl-[protein] + ATP = O-phospho-L-seryl-[protein] + ADP + H(+)</text>
        <dbReference type="Rhea" id="RHEA:17989"/>
        <dbReference type="Rhea" id="RHEA-COMP:9863"/>
        <dbReference type="Rhea" id="RHEA-COMP:11604"/>
        <dbReference type="ChEBI" id="CHEBI:15378"/>
        <dbReference type="ChEBI" id="CHEBI:29999"/>
        <dbReference type="ChEBI" id="CHEBI:30616"/>
        <dbReference type="ChEBI" id="CHEBI:83421"/>
        <dbReference type="ChEBI" id="CHEBI:456216"/>
        <dbReference type="EC" id="2.7.11.1"/>
    </reaction>
</comment>
<evidence type="ECO:0000256" key="16">
    <source>
        <dbReference type="SAM" id="MobiDB-lite"/>
    </source>
</evidence>
<keyword evidence="9 15" id="KW-0547">Nucleotide-binding</keyword>
<feature type="domain" description="CRIB" evidence="18">
    <location>
        <begin position="58"/>
        <end position="71"/>
    </location>
</feature>
<dbReference type="InterPro" id="IPR000095">
    <property type="entry name" value="CRIB_dom"/>
</dbReference>
<evidence type="ECO:0000256" key="11">
    <source>
        <dbReference type="ARBA" id="ARBA00022840"/>
    </source>
</evidence>
<accession>S2JKM1</accession>
<keyword evidence="11 15" id="KW-0067">ATP-binding</keyword>
<dbReference type="FunCoup" id="S2JKM1">
    <property type="interactions" value="558"/>
</dbReference>
<evidence type="ECO:0000256" key="12">
    <source>
        <dbReference type="ARBA" id="ARBA00023273"/>
    </source>
</evidence>
<dbReference type="AlphaFoldDB" id="S2JKM1"/>
<evidence type="ECO:0000313" key="20">
    <source>
        <dbReference type="Proteomes" id="UP000014254"/>
    </source>
</evidence>
<feature type="domain" description="Protein kinase" evidence="17">
    <location>
        <begin position="292"/>
        <end position="550"/>
    </location>
</feature>
<evidence type="ECO:0000256" key="1">
    <source>
        <dbReference type="ARBA" id="ARBA00004316"/>
    </source>
</evidence>
<keyword evidence="20" id="KW-1185">Reference proteome</keyword>
<evidence type="ECO:0000259" key="18">
    <source>
        <dbReference type="PROSITE" id="PS50108"/>
    </source>
</evidence>
<evidence type="ECO:0000313" key="19">
    <source>
        <dbReference type="EMBL" id="EPB90494.1"/>
    </source>
</evidence>
<dbReference type="CDD" id="cd01093">
    <property type="entry name" value="CRIB_PAK_like"/>
    <property type="match status" value="1"/>
</dbReference>
<gene>
    <name evidence="19" type="ORF">HMPREF1544_02703</name>
</gene>
<dbReference type="InterPro" id="IPR036936">
    <property type="entry name" value="CRIB_dom_sf"/>
</dbReference>
<feature type="region of interest" description="Disordered" evidence="16">
    <location>
        <begin position="225"/>
        <end position="272"/>
    </location>
</feature>
<dbReference type="SUPFAM" id="SSF56112">
    <property type="entry name" value="Protein kinase-like (PK-like)"/>
    <property type="match status" value="1"/>
</dbReference>
<dbReference type="InterPro" id="IPR000719">
    <property type="entry name" value="Prot_kinase_dom"/>
</dbReference>
<dbReference type="PANTHER" id="PTHR45832:SF22">
    <property type="entry name" value="SERINE_THREONINE-PROTEIN KINASE SAMKA-RELATED"/>
    <property type="match status" value="1"/>
</dbReference>
<dbReference type="InterPro" id="IPR011009">
    <property type="entry name" value="Kinase-like_dom_sf"/>
</dbReference>
<keyword evidence="7" id="KW-0723">Serine/threonine-protein kinase</keyword>
<dbReference type="InterPro" id="IPR033923">
    <property type="entry name" value="PAK_BD"/>
</dbReference>
<comment type="subcellular location">
    <subcellularLocation>
        <location evidence="1">Cell projection</location>
    </subcellularLocation>
    <subcellularLocation>
        <location evidence="2">Cytoplasm</location>
    </subcellularLocation>
</comment>
<evidence type="ECO:0000256" key="9">
    <source>
        <dbReference type="ARBA" id="ARBA00022741"/>
    </source>
</evidence>
<dbReference type="GO" id="GO:0005829">
    <property type="term" value="C:cytosol"/>
    <property type="evidence" value="ECO:0007669"/>
    <property type="project" value="UniProtKB-ARBA"/>
</dbReference>
<dbReference type="Gene3D" id="3.90.810.10">
    <property type="entry name" value="CRIB domain"/>
    <property type="match status" value="1"/>
</dbReference>
<evidence type="ECO:0000256" key="14">
    <source>
        <dbReference type="ARBA" id="ARBA00048679"/>
    </source>
</evidence>
<dbReference type="InterPro" id="IPR051931">
    <property type="entry name" value="PAK3-like"/>
</dbReference>
<keyword evidence="6" id="KW-0963">Cytoplasm</keyword>
<sequence>MPTLPTIGSMETFSSSSRQHHEENNRLKGVLNKFVDLMSTNTDIQQNGGMVISGPMDISSPYNTRHVTHVGFDANTGQFTGLPREWHTLLKASGITQTEQEQNPQAVINAIEFYQESRDLDEAVWHKIPKTHSLRNSIRSESSTSDVVSHYQPQKPTGNAITKSLRRLSKLKFSDYTKRSSVVRVLNPSSRLITVENQKTKIETVISRPSETALAKQKSDISLPIPLEKVSLPPSPSSPAPTSVSKKAEEKEQEENYPPVIKRKQKEPKPQELDVVKQLKDICYTVDPNDIYKDMIKIGQGASGGVFIAHRSFTNDNGEKTTMPVAIKQMNLEQQPKKELIINEILVMKKSQNPNIVNYLDSYLWKGDLWVVMEYMEGGSLTDVVTCNMMMEGQIAAVCKEVLQGLHHLHTNGVIHRDIKSDNILLSLQGDIKLTDFGFCAQLNESQTKRTTMVGTPYWMAPEVVTRKEYGSKVDIWSLGIMAIEMIEGEPPYLNENPLRALYLIATNGTPTLQSPESLSEVFRDFLSKCLEVDPEIRPSAEEMLKHPFLELADPLRSLSPLIRAARESTASS</sequence>
<dbReference type="Proteomes" id="UP000014254">
    <property type="component" value="Unassembled WGS sequence"/>
</dbReference>
<dbReference type="PROSITE" id="PS50108">
    <property type="entry name" value="CRIB"/>
    <property type="match status" value="1"/>
</dbReference>
<dbReference type="EMBL" id="KE123920">
    <property type="protein sequence ID" value="EPB90494.1"/>
    <property type="molecule type" value="Genomic_DNA"/>
</dbReference>
<dbReference type="Pfam" id="PF00786">
    <property type="entry name" value="PBD"/>
    <property type="match status" value="1"/>
</dbReference>
<comment type="similarity">
    <text evidence="3">Belongs to the protein kinase superfamily. STE Ser/Thr protein kinase family. STE20 subfamily.</text>
</comment>
<dbReference type="PROSITE" id="PS50011">
    <property type="entry name" value="PROTEIN_KINASE_DOM"/>
    <property type="match status" value="1"/>
</dbReference>
<dbReference type="GO" id="GO:0009791">
    <property type="term" value="P:post-embryonic development"/>
    <property type="evidence" value="ECO:0007669"/>
    <property type="project" value="UniProtKB-ARBA"/>
</dbReference>
<dbReference type="EC" id="2.7.11.1" evidence="4"/>
<dbReference type="SMART" id="SM00285">
    <property type="entry name" value="PBD"/>
    <property type="match status" value="1"/>
</dbReference>
<proteinExistence type="inferred from homology"/>
<evidence type="ECO:0000256" key="6">
    <source>
        <dbReference type="ARBA" id="ARBA00022490"/>
    </source>
</evidence>
<feature type="region of interest" description="Disordered" evidence="16">
    <location>
        <begin position="1"/>
        <end position="23"/>
    </location>
</feature>
<feature type="region of interest" description="Disordered" evidence="16">
    <location>
        <begin position="138"/>
        <end position="159"/>
    </location>
</feature>
<dbReference type="PROSITE" id="PS00107">
    <property type="entry name" value="PROTEIN_KINASE_ATP"/>
    <property type="match status" value="1"/>
</dbReference>
<organism evidence="19 20">
    <name type="scientific">Mucor circinelloides f. circinelloides (strain 1006PhL)</name>
    <name type="common">Mucormycosis agent</name>
    <name type="synonym">Calyptromyces circinelloides</name>
    <dbReference type="NCBI Taxonomy" id="1220926"/>
    <lineage>
        <taxon>Eukaryota</taxon>
        <taxon>Fungi</taxon>
        <taxon>Fungi incertae sedis</taxon>
        <taxon>Mucoromycota</taxon>
        <taxon>Mucoromycotina</taxon>
        <taxon>Mucoromycetes</taxon>
        <taxon>Mucorales</taxon>
        <taxon>Mucorineae</taxon>
        <taxon>Mucoraceae</taxon>
        <taxon>Mucor</taxon>
    </lineage>
</organism>
<dbReference type="OMA" id="YMDFPPL"/>
<evidence type="ECO:0000256" key="8">
    <source>
        <dbReference type="ARBA" id="ARBA00022679"/>
    </source>
</evidence>
<keyword evidence="5" id="KW-0217">Developmental protein</keyword>
<evidence type="ECO:0000256" key="3">
    <source>
        <dbReference type="ARBA" id="ARBA00008874"/>
    </source>
</evidence>
<dbReference type="GO" id="GO:0004674">
    <property type="term" value="F:protein serine/threonine kinase activity"/>
    <property type="evidence" value="ECO:0007669"/>
    <property type="project" value="UniProtKB-KW"/>
</dbReference>
<evidence type="ECO:0000256" key="7">
    <source>
        <dbReference type="ARBA" id="ARBA00022527"/>
    </source>
</evidence>
<evidence type="ECO:0000256" key="5">
    <source>
        <dbReference type="ARBA" id="ARBA00022473"/>
    </source>
</evidence>
<dbReference type="FunFam" id="1.10.510.10:FF:000011">
    <property type="entry name" value="Non-specific serine/threonine protein kinase"/>
    <property type="match status" value="1"/>
</dbReference>